<feature type="domain" description="AB hydrolase-1" evidence="2">
    <location>
        <begin position="76"/>
        <end position="446"/>
    </location>
</feature>
<evidence type="ECO:0000313" key="3">
    <source>
        <dbReference type="EMBL" id="GAA0872296.1"/>
    </source>
</evidence>
<keyword evidence="3" id="KW-0378">Hydrolase</keyword>
<dbReference type="Pfam" id="PF00561">
    <property type="entry name" value="Abhydrolase_1"/>
    <property type="match status" value="1"/>
</dbReference>
<evidence type="ECO:0000256" key="1">
    <source>
        <dbReference type="ARBA" id="ARBA00021843"/>
    </source>
</evidence>
<evidence type="ECO:0000259" key="2">
    <source>
        <dbReference type="Pfam" id="PF00561"/>
    </source>
</evidence>
<dbReference type="PANTHER" id="PTHR43722:SF1">
    <property type="entry name" value="PROLINE IMINOPEPTIDASE"/>
    <property type="match status" value="1"/>
</dbReference>
<sequence length="477" mass="54484">MIHLRCFILFFIVSYCSLKGQELTIQPHEFISKTNDTVQAELGTFRVPLNRSNTDTTTIPLSFIRFKSTNPNPASPIVYLAGGPGGSGSETAKRNRFELFMKLREVGDVIAFDQRGTGLSYRPINCDEKLSFAVDRPVLKDEYVKRTIAMYTKCIEFWKENNQDFYAFNTAESAADIEALRKVLTAEKISLWGISYGSHLAFKYIRRYEDKVDRAVLASLEGPDQTIKLPQHTDDFIERLSKRAETNYGEQPTYPALLKTIRTVHDKFKNNDKILTYTTRRGDTAHIGISLFELQQSIAIFYLKNPNNSKALSKLYTDMSNRNYDEIAPKVEILKRWMFRGERLMPIAMDLQSGISRERSKLYEKQVNEALLGDGVNFLAYEWMNSLPYQMLPDDFRELKTNHVSALLLSGDLDGRTYIPAAKEIAKHFKNGQHIIVQNAGHDLYMASDEIQQTVVDFFGGKQITENKLSVAPVPFN</sequence>
<keyword evidence="4" id="KW-1185">Reference proteome</keyword>
<evidence type="ECO:0000313" key="4">
    <source>
        <dbReference type="Proteomes" id="UP001500507"/>
    </source>
</evidence>
<dbReference type="SUPFAM" id="SSF53474">
    <property type="entry name" value="alpha/beta-Hydrolases"/>
    <property type="match status" value="1"/>
</dbReference>
<dbReference type="RefSeq" id="WP_343765387.1">
    <property type="nucleotide sequence ID" value="NZ_BAAAFG010000014.1"/>
</dbReference>
<dbReference type="PANTHER" id="PTHR43722">
    <property type="entry name" value="PROLINE IMINOPEPTIDASE"/>
    <property type="match status" value="1"/>
</dbReference>
<protein>
    <recommendedName>
        <fullName evidence="1">Proline iminopeptidase</fullName>
    </recommendedName>
</protein>
<dbReference type="GO" id="GO:0016787">
    <property type="term" value="F:hydrolase activity"/>
    <property type="evidence" value="ECO:0007669"/>
    <property type="project" value="UniProtKB-KW"/>
</dbReference>
<dbReference type="EMBL" id="BAAAFG010000014">
    <property type="protein sequence ID" value="GAA0872296.1"/>
    <property type="molecule type" value="Genomic_DNA"/>
</dbReference>
<gene>
    <name evidence="3" type="ORF">GCM10009117_14430</name>
</gene>
<proteinExistence type="predicted"/>
<accession>A0ABN1MGJ8</accession>
<dbReference type="Proteomes" id="UP001500507">
    <property type="component" value="Unassembled WGS sequence"/>
</dbReference>
<dbReference type="InterPro" id="IPR029058">
    <property type="entry name" value="AB_hydrolase_fold"/>
</dbReference>
<name>A0ABN1MGJ8_9FLAO</name>
<dbReference type="InterPro" id="IPR000073">
    <property type="entry name" value="AB_hydrolase_1"/>
</dbReference>
<organism evidence="3 4">
    <name type="scientific">Gangjinia marincola</name>
    <dbReference type="NCBI Taxonomy" id="578463"/>
    <lineage>
        <taxon>Bacteria</taxon>
        <taxon>Pseudomonadati</taxon>
        <taxon>Bacteroidota</taxon>
        <taxon>Flavobacteriia</taxon>
        <taxon>Flavobacteriales</taxon>
        <taxon>Flavobacteriaceae</taxon>
        <taxon>Gangjinia</taxon>
    </lineage>
</organism>
<comment type="caution">
    <text evidence="3">The sequence shown here is derived from an EMBL/GenBank/DDBJ whole genome shotgun (WGS) entry which is preliminary data.</text>
</comment>
<reference evidence="3 4" key="1">
    <citation type="journal article" date="2019" name="Int. J. Syst. Evol. Microbiol.">
        <title>The Global Catalogue of Microorganisms (GCM) 10K type strain sequencing project: providing services to taxonomists for standard genome sequencing and annotation.</title>
        <authorList>
            <consortium name="The Broad Institute Genomics Platform"/>
            <consortium name="The Broad Institute Genome Sequencing Center for Infectious Disease"/>
            <person name="Wu L."/>
            <person name="Ma J."/>
        </authorList>
    </citation>
    <scope>NUCLEOTIDE SEQUENCE [LARGE SCALE GENOMIC DNA]</scope>
    <source>
        <strain evidence="3 4">JCM 16082</strain>
    </source>
</reference>
<dbReference type="Gene3D" id="3.40.50.1820">
    <property type="entry name" value="alpha/beta hydrolase"/>
    <property type="match status" value="1"/>
</dbReference>
<dbReference type="InterPro" id="IPR005944">
    <property type="entry name" value="Pro_iminopeptidase"/>
</dbReference>